<evidence type="ECO:0000256" key="2">
    <source>
        <dbReference type="ARBA" id="ARBA00022729"/>
    </source>
</evidence>
<dbReference type="PANTHER" id="PTHR13887:SF14">
    <property type="entry name" value="DISULFIDE BOND FORMATION PROTEIN D"/>
    <property type="match status" value="1"/>
</dbReference>
<gene>
    <name evidence="7" type="ORF">P8935_10710</name>
</gene>
<dbReference type="InterPro" id="IPR036249">
    <property type="entry name" value="Thioredoxin-like_sf"/>
</dbReference>
<dbReference type="SUPFAM" id="SSF52833">
    <property type="entry name" value="Thioredoxin-like"/>
    <property type="match status" value="1"/>
</dbReference>
<dbReference type="PANTHER" id="PTHR13887">
    <property type="entry name" value="GLUTATHIONE S-TRANSFERASE KAPPA"/>
    <property type="match status" value="1"/>
</dbReference>
<dbReference type="Gene3D" id="3.40.30.10">
    <property type="entry name" value="Glutaredoxin"/>
    <property type="match status" value="1"/>
</dbReference>
<keyword evidence="5" id="KW-0676">Redox-active center</keyword>
<evidence type="ECO:0000256" key="4">
    <source>
        <dbReference type="ARBA" id="ARBA00023157"/>
    </source>
</evidence>
<dbReference type="PROSITE" id="PS51352">
    <property type="entry name" value="THIOREDOXIN_2"/>
    <property type="match status" value="1"/>
</dbReference>
<evidence type="ECO:0000256" key="3">
    <source>
        <dbReference type="ARBA" id="ARBA00023002"/>
    </source>
</evidence>
<organism evidence="7">
    <name type="scientific">Telmatobacter sp. DSM 110680</name>
    <dbReference type="NCBI Taxonomy" id="3036704"/>
    <lineage>
        <taxon>Bacteria</taxon>
        <taxon>Pseudomonadati</taxon>
        <taxon>Acidobacteriota</taxon>
        <taxon>Terriglobia</taxon>
        <taxon>Terriglobales</taxon>
        <taxon>Acidobacteriaceae</taxon>
        <taxon>Telmatobacter</taxon>
    </lineage>
</organism>
<dbReference type="InterPro" id="IPR012336">
    <property type="entry name" value="Thioredoxin-like_fold"/>
</dbReference>
<keyword evidence="4" id="KW-1015">Disulfide bond</keyword>
<reference evidence="7" key="1">
    <citation type="submission" date="2023-03" db="EMBL/GenBank/DDBJ databases">
        <title>Edaphobacter sp.</title>
        <authorList>
            <person name="Huber K.J."/>
            <person name="Papendorf J."/>
            <person name="Pilke C."/>
            <person name="Bunk B."/>
            <person name="Sproeer C."/>
            <person name="Pester M."/>
        </authorList>
    </citation>
    <scope>NUCLEOTIDE SEQUENCE</scope>
    <source>
        <strain evidence="7">DSM 110680</strain>
    </source>
</reference>
<keyword evidence="2" id="KW-0732">Signal</keyword>
<comment type="similarity">
    <text evidence="1">Belongs to the thioredoxin family. DsbA subfamily.</text>
</comment>
<proteinExistence type="inferred from homology"/>
<dbReference type="Pfam" id="PF13462">
    <property type="entry name" value="Thioredoxin_4"/>
    <property type="match status" value="1"/>
</dbReference>
<name>A0AAU7DQ48_9BACT</name>
<evidence type="ECO:0000259" key="6">
    <source>
        <dbReference type="PROSITE" id="PS51352"/>
    </source>
</evidence>
<feature type="domain" description="Thioredoxin" evidence="6">
    <location>
        <begin position="64"/>
        <end position="259"/>
    </location>
</feature>
<protein>
    <submittedName>
        <fullName evidence="7">Thioredoxin domain-containing protein</fullName>
    </submittedName>
</protein>
<dbReference type="EMBL" id="CP121196">
    <property type="protein sequence ID" value="XBH19765.1"/>
    <property type="molecule type" value="Genomic_DNA"/>
</dbReference>
<evidence type="ECO:0000313" key="7">
    <source>
        <dbReference type="EMBL" id="XBH19765.1"/>
    </source>
</evidence>
<sequence length="279" mass="30742">MNRRIEVMVRSQFGIPPEVSVTLGQRTSSQIAGYDTLPVTLSNGSSKKVIDFLISSDNQKLARLETFDLAKNPIFNIDVTGRPIRGNPNAKVTVINFDDLECPYCARMHSSLFPTTMDRYKDMVRFVYKDDPLTDLHPWAMHAAVDANCLAELSSPVYWNFVDYVHAHGQEVNGEDRNLTKSFSTLDRIAREEATLAKLDSAKLDACLAKQDEAQVRASAKEAEALGIDGTPALFVDGERINGALPAEQVWMVIDRALRADGIEPPPAEKPAPPAGKGK</sequence>
<dbReference type="InterPro" id="IPR013766">
    <property type="entry name" value="Thioredoxin_domain"/>
</dbReference>
<evidence type="ECO:0000256" key="5">
    <source>
        <dbReference type="ARBA" id="ARBA00023284"/>
    </source>
</evidence>
<accession>A0AAU7DQ48</accession>
<dbReference type="RefSeq" id="WP_348264986.1">
    <property type="nucleotide sequence ID" value="NZ_CP121196.1"/>
</dbReference>
<keyword evidence="3" id="KW-0560">Oxidoreductase</keyword>
<dbReference type="AlphaFoldDB" id="A0AAU7DQ48"/>
<evidence type="ECO:0000256" key="1">
    <source>
        <dbReference type="ARBA" id="ARBA00005791"/>
    </source>
</evidence>
<dbReference type="GO" id="GO:0016491">
    <property type="term" value="F:oxidoreductase activity"/>
    <property type="evidence" value="ECO:0007669"/>
    <property type="project" value="UniProtKB-KW"/>
</dbReference>